<sequence length="319" mass="34713">MKRTTKIAIILLVLGAILMGIGWLNHGNKGIAWSSQARRFEVIRHSTTSYQPAAYDKIVIDAHAPVTIEAGETNRVRISRFGDTQGQLRTKVDHGTLTVSGSNATEHLSNTIFGFSDSDYRQGVLITVPRDQKLAAVTVKHGWSVSMQSLRTKRLDAHISDDLHLYDVTVDRDVDVQSSNGDVWVNNLRARQLTLRAENGDVGLNNSRLTSRHNQVSAANGDLRVTKNTLGGGRLQADDGDIHLLNNRLDRLLTAKTADGDITAHVAPSAGVKATVKDPDMGDIKVFGKVHNSGYQRHPKAAAQYRLASADGDVTVSAE</sequence>
<dbReference type="OrthoDB" id="2317492at2"/>
<dbReference type="Pfam" id="PF13349">
    <property type="entry name" value="DUF4097"/>
    <property type="match status" value="1"/>
</dbReference>
<proteinExistence type="predicted"/>
<keyword evidence="1" id="KW-1133">Transmembrane helix</keyword>
<dbReference type="AlphaFoldDB" id="A0A4Z0J918"/>
<feature type="transmembrane region" description="Helical" evidence="1">
    <location>
        <begin position="7"/>
        <end position="24"/>
    </location>
</feature>
<dbReference type="RefSeq" id="WP_135368611.1">
    <property type="nucleotide sequence ID" value="NZ_RKLX01000019.1"/>
</dbReference>
<accession>A0A4Z0J918</accession>
<organism evidence="3 4">
    <name type="scientific">Levilactobacillus suantsaiihabitans</name>
    <dbReference type="NCBI Taxonomy" id="2487722"/>
    <lineage>
        <taxon>Bacteria</taxon>
        <taxon>Bacillati</taxon>
        <taxon>Bacillota</taxon>
        <taxon>Bacilli</taxon>
        <taxon>Lactobacillales</taxon>
        <taxon>Lactobacillaceae</taxon>
        <taxon>Levilactobacillus</taxon>
    </lineage>
</organism>
<evidence type="ECO:0000313" key="3">
    <source>
        <dbReference type="EMBL" id="TGD17969.1"/>
    </source>
</evidence>
<name>A0A4Z0J918_9LACO</name>
<dbReference type="Proteomes" id="UP000297348">
    <property type="component" value="Unassembled WGS sequence"/>
</dbReference>
<evidence type="ECO:0000256" key="1">
    <source>
        <dbReference type="SAM" id="Phobius"/>
    </source>
</evidence>
<dbReference type="EMBL" id="RKLX01000019">
    <property type="protein sequence ID" value="TGD17969.1"/>
    <property type="molecule type" value="Genomic_DNA"/>
</dbReference>
<keyword evidence="1" id="KW-0472">Membrane</keyword>
<feature type="domain" description="DUF4097" evidence="2">
    <location>
        <begin position="56"/>
        <end position="316"/>
    </location>
</feature>
<comment type="caution">
    <text evidence="3">The sequence shown here is derived from an EMBL/GenBank/DDBJ whole genome shotgun (WGS) entry which is preliminary data.</text>
</comment>
<dbReference type="Gene3D" id="2.160.20.120">
    <property type="match status" value="1"/>
</dbReference>
<dbReference type="InterPro" id="IPR025164">
    <property type="entry name" value="Toastrack_DUF4097"/>
</dbReference>
<evidence type="ECO:0000313" key="4">
    <source>
        <dbReference type="Proteomes" id="UP000297348"/>
    </source>
</evidence>
<keyword evidence="4" id="KW-1185">Reference proteome</keyword>
<keyword evidence="1" id="KW-0812">Transmembrane</keyword>
<evidence type="ECO:0000259" key="2">
    <source>
        <dbReference type="Pfam" id="PF13349"/>
    </source>
</evidence>
<protein>
    <recommendedName>
        <fullName evidence="2">DUF4097 domain-containing protein</fullName>
    </recommendedName>
</protein>
<reference evidence="3 4" key="1">
    <citation type="submission" date="2018-10" db="EMBL/GenBank/DDBJ databases">
        <title>Lactobacillus sp. R7 and Lactobacillus sp. R19 isolated from fermented mustard green product of Taiwan.</title>
        <authorList>
            <person name="Lin S.-T."/>
        </authorList>
    </citation>
    <scope>NUCLEOTIDE SEQUENCE [LARGE SCALE GENOMIC DNA]</scope>
    <source>
        <strain evidence="3 4">BCRC 81129</strain>
    </source>
</reference>
<gene>
    <name evidence="3" type="ORF">EGT51_10365</name>
</gene>